<organism evidence="2 3">
    <name type="scientific">Diversispora epigaea</name>
    <dbReference type="NCBI Taxonomy" id="1348612"/>
    <lineage>
        <taxon>Eukaryota</taxon>
        <taxon>Fungi</taxon>
        <taxon>Fungi incertae sedis</taxon>
        <taxon>Mucoromycota</taxon>
        <taxon>Glomeromycotina</taxon>
        <taxon>Glomeromycetes</taxon>
        <taxon>Diversisporales</taxon>
        <taxon>Diversisporaceae</taxon>
        <taxon>Diversispora</taxon>
    </lineage>
</organism>
<feature type="compositionally biased region" description="Polar residues" evidence="1">
    <location>
        <begin position="47"/>
        <end position="62"/>
    </location>
</feature>
<name>A0A397GAY3_9GLOM</name>
<feature type="compositionally biased region" description="Low complexity" evidence="1">
    <location>
        <begin position="14"/>
        <end position="38"/>
    </location>
</feature>
<feature type="region of interest" description="Disordered" evidence="1">
    <location>
        <begin position="1"/>
        <end position="62"/>
    </location>
</feature>
<reference evidence="2 3" key="1">
    <citation type="submission" date="2018-08" db="EMBL/GenBank/DDBJ databases">
        <title>Genome and evolution of the arbuscular mycorrhizal fungus Diversispora epigaea (formerly Glomus versiforme) and its bacterial endosymbionts.</title>
        <authorList>
            <person name="Sun X."/>
            <person name="Fei Z."/>
            <person name="Harrison M."/>
        </authorList>
    </citation>
    <scope>NUCLEOTIDE SEQUENCE [LARGE SCALE GENOMIC DNA]</scope>
    <source>
        <strain evidence="2 3">IT104</strain>
    </source>
</reference>
<keyword evidence="3" id="KW-1185">Reference proteome</keyword>
<dbReference type="Proteomes" id="UP000266861">
    <property type="component" value="Unassembled WGS sequence"/>
</dbReference>
<feature type="region of interest" description="Disordered" evidence="1">
    <location>
        <begin position="83"/>
        <end position="119"/>
    </location>
</feature>
<evidence type="ECO:0000256" key="1">
    <source>
        <dbReference type="SAM" id="MobiDB-lite"/>
    </source>
</evidence>
<feature type="compositionally biased region" description="Polar residues" evidence="1">
    <location>
        <begin position="83"/>
        <end position="94"/>
    </location>
</feature>
<dbReference type="EMBL" id="PQFF01000485">
    <property type="protein sequence ID" value="RHZ47627.1"/>
    <property type="molecule type" value="Genomic_DNA"/>
</dbReference>
<gene>
    <name evidence="2" type="ORF">Glove_575g41</name>
</gene>
<comment type="caution">
    <text evidence="2">The sequence shown here is derived from an EMBL/GenBank/DDBJ whole genome shotgun (WGS) entry which is preliminary data.</text>
</comment>
<feature type="compositionally biased region" description="Basic and acidic residues" evidence="1">
    <location>
        <begin position="102"/>
        <end position="113"/>
    </location>
</feature>
<evidence type="ECO:0000313" key="2">
    <source>
        <dbReference type="EMBL" id="RHZ47627.1"/>
    </source>
</evidence>
<proteinExistence type="predicted"/>
<evidence type="ECO:0000313" key="3">
    <source>
        <dbReference type="Proteomes" id="UP000266861"/>
    </source>
</evidence>
<dbReference type="AlphaFoldDB" id="A0A397GAY3"/>
<sequence>MTRIHAQHKPAVFSSNNTTSTSSTSSSNMSTSSSSSPSQKIQVKLPITSSVPSSTHSTLVTPLTVSKSNNEFETTGSVKKNAVSSTLDNSNSSIIPKKRTGDKKLDKKQADKKRSLKRL</sequence>
<protein>
    <submittedName>
        <fullName evidence="2">Uncharacterized protein</fullName>
    </submittedName>
</protein>
<accession>A0A397GAY3</accession>